<keyword evidence="3 7" id="KW-0812">Transmembrane</keyword>
<gene>
    <name evidence="8" type="ORF">C3L33_05778</name>
</gene>
<sequence length="219" mass="24634">MGGSTVFIALELFITPRRHQPLDTDFTIPSNHLHNFEHSSWPSPSLPTPLSPSFLTEWPLKKPDIPSPNSSEPSPLASSSSSSTTTRPTTWGSKANTTFYSNLCLIALITTLMGCGYPKSFLISFVRSMSILFIGVWLTVIGFMLWTPELIPKGCFMKLEEGRRVVRIYGEKVEYQTLSKKESEEDEEGEDVRLKREAKLTSRRASSRRELIKGFAPMD</sequence>
<evidence type="ECO:0000256" key="7">
    <source>
        <dbReference type="SAM" id="Phobius"/>
    </source>
</evidence>
<evidence type="ECO:0000256" key="6">
    <source>
        <dbReference type="SAM" id="MobiDB-lite"/>
    </source>
</evidence>
<comment type="similarity">
    <text evidence="2">Belongs to the TMEM45 family.</text>
</comment>
<feature type="transmembrane region" description="Helical" evidence="7">
    <location>
        <begin position="129"/>
        <end position="147"/>
    </location>
</feature>
<dbReference type="Proteomes" id="UP000428333">
    <property type="component" value="Linkage Group LG04"/>
</dbReference>
<dbReference type="InterPro" id="IPR006904">
    <property type="entry name" value="DUF716"/>
</dbReference>
<keyword evidence="9" id="KW-1185">Reference proteome</keyword>
<dbReference type="AlphaFoldDB" id="A0A6A4LW88"/>
<accession>A0A6A4LW88</accession>
<comment type="caution">
    <text evidence="8">The sequence shown here is derived from an EMBL/GenBank/DDBJ whole genome shotgun (WGS) entry which is preliminary data.</text>
</comment>
<evidence type="ECO:0000256" key="4">
    <source>
        <dbReference type="ARBA" id="ARBA00022989"/>
    </source>
</evidence>
<dbReference type="GO" id="GO:0016020">
    <property type="term" value="C:membrane"/>
    <property type="evidence" value="ECO:0007669"/>
    <property type="project" value="UniProtKB-SubCell"/>
</dbReference>
<evidence type="ECO:0000256" key="2">
    <source>
        <dbReference type="ARBA" id="ARBA00006948"/>
    </source>
</evidence>
<feature type="region of interest" description="Disordered" evidence="6">
    <location>
        <begin position="64"/>
        <end position="89"/>
    </location>
</feature>
<reference evidence="8 9" key="1">
    <citation type="journal article" date="2019" name="Genome Biol. Evol.">
        <title>The Rhododendron genome and chromosomal organization provide insight into shared whole-genome duplications across the heath family (Ericaceae).</title>
        <authorList>
            <person name="Soza V.L."/>
            <person name="Lindsley D."/>
            <person name="Waalkes A."/>
            <person name="Ramage E."/>
            <person name="Patwardhan R.P."/>
            <person name="Burton J.N."/>
            <person name="Adey A."/>
            <person name="Kumar A."/>
            <person name="Qiu R."/>
            <person name="Shendure J."/>
            <person name="Hall B."/>
        </authorList>
    </citation>
    <scope>NUCLEOTIDE SEQUENCE [LARGE SCALE GENOMIC DNA]</scope>
    <source>
        <strain evidence="8">RSF 1966-606</strain>
    </source>
</reference>
<dbReference type="Pfam" id="PF04819">
    <property type="entry name" value="DUF716"/>
    <property type="match status" value="1"/>
</dbReference>
<feature type="compositionally biased region" description="Low complexity" evidence="6">
    <location>
        <begin position="67"/>
        <end position="89"/>
    </location>
</feature>
<feature type="non-terminal residue" evidence="8">
    <location>
        <position position="1"/>
    </location>
</feature>
<dbReference type="PANTHER" id="PTHR46285">
    <property type="entry name" value="PROTEINASE INHIBITOR I4, SERPIN (DUF716)-RELATED"/>
    <property type="match status" value="1"/>
</dbReference>
<evidence type="ECO:0000313" key="9">
    <source>
        <dbReference type="Proteomes" id="UP000428333"/>
    </source>
</evidence>
<keyword evidence="4 7" id="KW-1133">Transmembrane helix</keyword>
<proteinExistence type="inferred from homology"/>
<evidence type="ECO:0000313" key="8">
    <source>
        <dbReference type="EMBL" id="KAE9462325.1"/>
    </source>
</evidence>
<organism evidence="8 9">
    <name type="scientific">Rhododendron williamsianum</name>
    <dbReference type="NCBI Taxonomy" id="262921"/>
    <lineage>
        <taxon>Eukaryota</taxon>
        <taxon>Viridiplantae</taxon>
        <taxon>Streptophyta</taxon>
        <taxon>Embryophyta</taxon>
        <taxon>Tracheophyta</taxon>
        <taxon>Spermatophyta</taxon>
        <taxon>Magnoliopsida</taxon>
        <taxon>eudicotyledons</taxon>
        <taxon>Gunneridae</taxon>
        <taxon>Pentapetalae</taxon>
        <taxon>asterids</taxon>
        <taxon>Ericales</taxon>
        <taxon>Ericaceae</taxon>
        <taxon>Ericoideae</taxon>
        <taxon>Rhodoreae</taxon>
        <taxon>Rhododendron</taxon>
    </lineage>
</organism>
<dbReference type="PANTHER" id="PTHR46285:SF3">
    <property type="entry name" value="PROTEINASE INHIBITOR I4, SERPIN (DUF716)"/>
    <property type="match status" value="1"/>
</dbReference>
<evidence type="ECO:0000256" key="1">
    <source>
        <dbReference type="ARBA" id="ARBA00004141"/>
    </source>
</evidence>
<name>A0A6A4LW88_9ERIC</name>
<evidence type="ECO:0000256" key="3">
    <source>
        <dbReference type="ARBA" id="ARBA00022692"/>
    </source>
</evidence>
<protein>
    <submittedName>
        <fullName evidence="8">Uncharacterized protein</fullName>
    </submittedName>
</protein>
<dbReference type="EMBL" id="QEFC01000903">
    <property type="protein sequence ID" value="KAE9462325.1"/>
    <property type="molecule type" value="Genomic_DNA"/>
</dbReference>
<comment type="subcellular location">
    <subcellularLocation>
        <location evidence="1">Membrane</location>
        <topology evidence="1">Multi-pass membrane protein</topology>
    </subcellularLocation>
</comment>
<feature type="transmembrane region" description="Helical" evidence="7">
    <location>
        <begin position="99"/>
        <end position="117"/>
    </location>
</feature>
<dbReference type="OrthoDB" id="551896at2759"/>
<keyword evidence="5 7" id="KW-0472">Membrane</keyword>
<evidence type="ECO:0000256" key="5">
    <source>
        <dbReference type="ARBA" id="ARBA00023136"/>
    </source>
</evidence>